<gene>
    <name evidence="1" type="ORF">PsorP6_016263</name>
</gene>
<keyword evidence="2" id="KW-1185">Reference proteome</keyword>
<accession>A0ACC0VJL3</accession>
<comment type="caution">
    <text evidence="1">The sequence shown here is derived from an EMBL/GenBank/DDBJ whole genome shotgun (WGS) entry which is preliminary data.</text>
</comment>
<protein>
    <submittedName>
        <fullName evidence="1">Uncharacterized protein</fullName>
    </submittedName>
</protein>
<organism evidence="1 2">
    <name type="scientific">Peronosclerospora sorghi</name>
    <dbReference type="NCBI Taxonomy" id="230839"/>
    <lineage>
        <taxon>Eukaryota</taxon>
        <taxon>Sar</taxon>
        <taxon>Stramenopiles</taxon>
        <taxon>Oomycota</taxon>
        <taxon>Peronosporomycetes</taxon>
        <taxon>Peronosporales</taxon>
        <taxon>Peronosporaceae</taxon>
        <taxon>Peronosclerospora</taxon>
    </lineage>
</organism>
<proteinExistence type="predicted"/>
<reference evidence="1 2" key="1">
    <citation type="journal article" date="2022" name="bioRxiv">
        <title>The genome of the oomycete Peronosclerospora sorghi, a cosmopolitan pathogen of maize and sorghum, is inflated with dispersed pseudogenes.</title>
        <authorList>
            <person name="Fletcher K."/>
            <person name="Martin F."/>
            <person name="Isakeit T."/>
            <person name="Cavanaugh K."/>
            <person name="Magill C."/>
            <person name="Michelmore R."/>
        </authorList>
    </citation>
    <scope>NUCLEOTIDE SEQUENCE [LARGE SCALE GENOMIC DNA]</scope>
    <source>
        <strain evidence="1">P6</strain>
    </source>
</reference>
<dbReference type="Proteomes" id="UP001163321">
    <property type="component" value="Chromosome 8"/>
</dbReference>
<sequence>MKVFIGSFNHSSSAASNLSLASRNRARQSKACAATSLSMASTDDSFCSGSPLAPTSISFSSLLLMCLPKLSLTRSRSLLEMKPFPSLSKLCKVERSALVFSFTLQRWN</sequence>
<name>A0ACC0VJL3_9STRA</name>
<dbReference type="EMBL" id="CM047587">
    <property type="protein sequence ID" value="KAI9906639.1"/>
    <property type="molecule type" value="Genomic_DNA"/>
</dbReference>
<evidence type="ECO:0000313" key="1">
    <source>
        <dbReference type="EMBL" id="KAI9906639.1"/>
    </source>
</evidence>
<evidence type="ECO:0000313" key="2">
    <source>
        <dbReference type="Proteomes" id="UP001163321"/>
    </source>
</evidence>